<feature type="transmembrane region" description="Helical" evidence="1">
    <location>
        <begin position="48"/>
        <end position="70"/>
    </location>
</feature>
<dbReference type="Proteomes" id="UP000309488">
    <property type="component" value="Unassembled WGS sequence"/>
</dbReference>
<evidence type="ECO:0000313" key="3">
    <source>
        <dbReference type="Proteomes" id="UP000309488"/>
    </source>
</evidence>
<accession>A0A4U1CUQ7</accession>
<proteinExistence type="predicted"/>
<feature type="transmembrane region" description="Helical" evidence="1">
    <location>
        <begin position="14"/>
        <end position="36"/>
    </location>
</feature>
<dbReference type="OrthoDB" id="1376339at2"/>
<keyword evidence="1" id="KW-0812">Transmembrane</keyword>
<protein>
    <submittedName>
        <fullName evidence="2">Uncharacterized protein</fullName>
    </submittedName>
</protein>
<name>A0A4U1CUQ7_9SPHI</name>
<comment type="caution">
    <text evidence="2">The sequence shown here is derived from an EMBL/GenBank/DDBJ whole genome shotgun (WGS) entry which is preliminary data.</text>
</comment>
<reference evidence="2 3" key="1">
    <citation type="submission" date="2019-04" db="EMBL/GenBank/DDBJ databases">
        <title>Pedobacter sp. RP-3-22 sp. nov., isolated from Arctic soil.</title>
        <authorList>
            <person name="Dahal R.H."/>
            <person name="Kim D.-U."/>
        </authorList>
    </citation>
    <scope>NUCLEOTIDE SEQUENCE [LARGE SCALE GENOMIC DNA]</scope>
    <source>
        <strain evidence="2 3">RP-3-22</strain>
    </source>
</reference>
<keyword evidence="1" id="KW-0472">Membrane</keyword>
<organism evidence="2 3">
    <name type="scientific">Pedobacter polaris</name>
    <dbReference type="NCBI Taxonomy" id="2571273"/>
    <lineage>
        <taxon>Bacteria</taxon>
        <taxon>Pseudomonadati</taxon>
        <taxon>Bacteroidota</taxon>
        <taxon>Sphingobacteriia</taxon>
        <taxon>Sphingobacteriales</taxon>
        <taxon>Sphingobacteriaceae</taxon>
        <taxon>Pedobacter</taxon>
    </lineage>
</organism>
<gene>
    <name evidence="2" type="ORF">FA048_12055</name>
</gene>
<evidence type="ECO:0000313" key="2">
    <source>
        <dbReference type="EMBL" id="TKC10895.1"/>
    </source>
</evidence>
<keyword evidence="3" id="KW-1185">Reference proteome</keyword>
<evidence type="ECO:0000256" key="1">
    <source>
        <dbReference type="SAM" id="Phobius"/>
    </source>
</evidence>
<sequence length="176" mass="21383">MDEFKPTFNFIIPVFRFLVVILIGWFTLFFHFIILVQLFNKGFDLKTICSIIFIELITFFFGFMFIKAFLIQTKNFVFSKKGIEQINFLNFSKKYIKKEDVIGYSASDVRYRIKTFKQIIIYLRNGKKIEITQFCFIDFKLIEVALMHNGYHYFGFEPHRWKWFDGRHYQFEKSIS</sequence>
<dbReference type="RefSeq" id="WP_136841192.1">
    <property type="nucleotide sequence ID" value="NZ_SWBR01000002.1"/>
</dbReference>
<dbReference type="AlphaFoldDB" id="A0A4U1CUQ7"/>
<keyword evidence="1" id="KW-1133">Transmembrane helix</keyword>
<dbReference type="EMBL" id="SWBR01000002">
    <property type="protein sequence ID" value="TKC10895.1"/>
    <property type="molecule type" value="Genomic_DNA"/>
</dbReference>